<protein>
    <submittedName>
        <fullName evidence="1">Uncharacterized protein</fullName>
    </submittedName>
</protein>
<sequence length="112" mass="12224">MVLWWRLQGENRTAESSCRKALREVAGPATMDVGGLAAGRGPTRCDVCDRKLQQTRCNIRNKTRCGVCHAATLGMEGVTAGLDPKTVTSKENTVVQTCNPAAMIYSVYFMEI</sequence>
<comment type="caution">
    <text evidence="1">The sequence shown here is derived from an EMBL/GenBank/DDBJ whole genome shotgun (WGS) entry which is preliminary data.</text>
</comment>
<proteinExistence type="predicted"/>
<reference evidence="1 2" key="1">
    <citation type="submission" date="2021-06" db="EMBL/GenBank/DDBJ databases">
        <authorList>
            <person name="Palmer J.M."/>
        </authorList>
    </citation>
    <scope>NUCLEOTIDE SEQUENCE [LARGE SCALE GENOMIC DNA]</scope>
    <source>
        <strain evidence="1 2">XR_2019</strain>
        <tissue evidence="1">Muscle</tissue>
    </source>
</reference>
<name>A0ABV0W0D7_9TELE</name>
<keyword evidence="2" id="KW-1185">Reference proteome</keyword>
<accession>A0ABV0W0D7</accession>
<gene>
    <name evidence="1" type="ORF">XENORESO_011042</name>
</gene>
<evidence type="ECO:0000313" key="2">
    <source>
        <dbReference type="Proteomes" id="UP001444071"/>
    </source>
</evidence>
<dbReference type="Proteomes" id="UP001444071">
    <property type="component" value="Unassembled WGS sequence"/>
</dbReference>
<organism evidence="1 2">
    <name type="scientific">Xenotaenia resolanae</name>
    <dbReference type="NCBI Taxonomy" id="208358"/>
    <lineage>
        <taxon>Eukaryota</taxon>
        <taxon>Metazoa</taxon>
        <taxon>Chordata</taxon>
        <taxon>Craniata</taxon>
        <taxon>Vertebrata</taxon>
        <taxon>Euteleostomi</taxon>
        <taxon>Actinopterygii</taxon>
        <taxon>Neopterygii</taxon>
        <taxon>Teleostei</taxon>
        <taxon>Neoteleostei</taxon>
        <taxon>Acanthomorphata</taxon>
        <taxon>Ovalentaria</taxon>
        <taxon>Atherinomorphae</taxon>
        <taxon>Cyprinodontiformes</taxon>
        <taxon>Goodeidae</taxon>
        <taxon>Xenotaenia</taxon>
    </lineage>
</organism>
<dbReference type="EMBL" id="JAHRIM010020362">
    <property type="protein sequence ID" value="MEQ2262418.1"/>
    <property type="molecule type" value="Genomic_DNA"/>
</dbReference>
<evidence type="ECO:0000313" key="1">
    <source>
        <dbReference type="EMBL" id="MEQ2262418.1"/>
    </source>
</evidence>